<evidence type="ECO:0000313" key="2">
    <source>
        <dbReference type="EMBL" id="HAT1682928.1"/>
    </source>
</evidence>
<evidence type="ECO:0000313" key="3">
    <source>
        <dbReference type="Proteomes" id="UP000856143"/>
    </source>
</evidence>
<sequence length="90" mass="10045">MQRLSLILMRKDAARRAAQAERSQDYATARTLWHQVYASSGKNEDTRWAAARMLFCERQLQHQQALSSPGSVPAGEGGQATVGPETREEE</sequence>
<organism evidence="2 3">
    <name type="scientific">Klebsiella oxytoca</name>
    <dbReference type="NCBI Taxonomy" id="571"/>
    <lineage>
        <taxon>Bacteria</taxon>
        <taxon>Pseudomonadati</taxon>
        <taxon>Pseudomonadota</taxon>
        <taxon>Gammaproteobacteria</taxon>
        <taxon>Enterobacterales</taxon>
        <taxon>Enterobacteriaceae</taxon>
        <taxon>Klebsiella/Raoultella group</taxon>
        <taxon>Klebsiella</taxon>
    </lineage>
</organism>
<protein>
    <submittedName>
        <fullName evidence="2">ANR family transcriptional regulator</fullName>
    </submittedName>
</protein>
<accession>A0AAN5LBA4</accession>
<comment type="caution">
    <text evidence="2">The sequence shown here is derived from an EMBL/GenBank/DDBJ whole genome shotgun (WGS) entry which is preliminary data.</text>
</comment>
<proteinExistence type="predicted"/>
<evidence type="ECO:0000256" key="1">
    <source>
        <dbReference type="SAM" id="MobiDB-lite"/>
    </source>
</evidence>
<gene>
    <name evidence="2" type="ORF">I8Y21_003639</name>
</gene>
<dbReference type="Proteomes" id="UP000856143">
    <property type="component" value="Unassembled WGS sequence"/>
</dbReference>
<name>A0AAN5LBA4_KLEOX</name>
<dbReference type="NCBIfam" id="NF033650">
    <property type="entry name" value="ANR_neg_reg"/>
    <property type="match status" value="1"/>
</dbReference>
<dbReference type="EMBL" id="DACSEO010000047">
    <property type="protein sequence ID" value="HAT1682928.1"/>
    <property type="molecule type" value="Genomic_DNA"/>
</dbReference>
<feature type="region of interest" description="Disordered" evidence="1">
    <location>
        <begin position="60"/>
        <end position="90"/>
    </location>
</feature>
<reference evidence="2" key="2">
    <citation type="submission" date="2020-11" db="EMBL/GenBank/DDBJ databases">
        <authorList>
            <consortium name="NCBI Pathogen Detection Project"/>
        </authorList>
    </citation>
    <scope>NUCLEOTIDE SEQUENCE</scope>
    <source>
        <strain evidence="2">R404</strain>
    </source>
</reference>
<feature type="compositionally biased region" description="Polar residues" evidence="1">
    <location>
        <begin position="61"/>
        <end position="70"/>
    </location>
</feature>
<dbReference type="InterPro" id="IPR047666">
    <property type="entry name" value="ANR_neg_reg"/>
</dbReference>
<dbReference type="AlphaFoldDB" id="A0AAN5LBA4"/>
<reference evidence="2" key="1">
    <citation type="journal article" date="2018" name="Genome Biol.">
        <title>SKESA: strategic k-mer extension for scrupulous assemblies.</title>
        <authorList>
            <person name="Souvorov A."/>
            <person name="Agarwala R."/>
            <person name="Lipman D.J."/>
        </authorList>
    </citation>
    <scope>NUCLEOTIDE SEQUENCE</scope>
    <source>
        <strain evidence="2">R404</strain>
    </source>
</reference>